<dbReference type="PROSITE" id="PS50957">
    <property type="entry name" value="JOSEPHIN"/>
    <property type="match status" value="1"/>
</dbReference>
<evidence type="ECO:0000259" key="7">
    <source>
        <dbReference type="PROSITE" id="PS50957"/>
    </source>
</evidence>
<dbReference type="GO" id="GO:0006508">
    <property type="term" value="P:proteolysis"/>
    <property type="evidence" value="ECO:0007669"/>
    <property type="project" value="UniProtKB-KW"/>
</dbReference>
<dbReference type="GeneID" id="25915161"/>
<dbReference type="RefSeq" id="XP_014146685.1">
    <property type="nucleotide sequence ID" value="XM_014291210.1"/>
</dbReference>
<evidence type="ECO:0000256" key="6">
    <source>
        <dbReference type="PROSITE-ProRule" id="PRU00331"/>
    </source>
</evidence>
<organism evidence="8 9">
    <name type="scientific">Sphaeroforma arctica JP610</name>
    <dbReference type="NCBI Taxonomy" id="667725"/>
    <lineage>
        <taxon>Eukaryota</taxon>
        <taxon>Ichthyosporea</taxon>
        <taxon>Ichthyophonida</taxon>
        <taxon>Sphaeroforma</taxon>
    </lineage>
</organism>
<name>A0A0L0F9J7_9EUKA</name>
<dbReference type="EMBL" id="KQ246511">
    <property type="protein sequence ID" value="KNC72783.1"/>
    <property type="molecule type" value="Genomic_DNA"/>
</dbReference>
<protein>
    <recommendedName>
        <fullName evidence="2">ubiquitinyl hydrolase 1</fullName>
        <ecNumber evidence="2">3.4.19.12</ecNumber>
    </recommendedName>
</protein>
<keyword evidence="9" id="KW-1185">Reference proteome</keyword>
<keyword evidence="5" id="KW-0378">Hydrolase</keyword>
<sequence length="60" mass="6894">MNPQVQGIIVNVRGNGAISFSNHWFCIKEINGIYYNLDSKFSKPRQFTDTPETPMWITST</sequence>
<evidence type="ECO:0000313" key="8">
    <source>
        <dbReference type="EMBL" id="KNC72783.1"/>
    </source>
</evidence>
<dbReference type="AlphaFoldDB" id="A0A0L0F9J7"/>
<dbReference type="InterPro" id="IPR006155">
    <property type="entry name" value="Josephin"/>
</dbReference>
<comment type="caution">
    <text evidence="6">Lacks conserved residue(s) required for the propagation of feature annotation.</text>
</comment>
<dbReference type="Gene3D" id="3.90.70.40">
    <property type="match status" value="1"/>
</dbReference>
<dbReference type="GO" id="GO:0004843">
    <property type="term" value="F:cysteine-type deubiquitinase activity"/>
    <property type="evidence" value="ECO:0007669"/>
    <property type="project" value="UniProtKB-EC"/>
</dbReference>
<reference evidence="8 9" key="1">
    <citation type="submission" date="2011-02" db="EMBL/GenBank/DDBJ databases">
        <title>The Genome Sequence of Sphaeroforma arctica JP610.</title>
        <authorList>
            <consortium name="The Broad Institute Genome Sequencing Platform"/>
            <person name="Russ C."/>
            <person name="Cuomo C."/>
            <person name="Young S.K."/>
            <person name="Zeng Q."/>
            <person name="Gargeya S."/>
            <person name="Alvarado L."/>
            <person name="Berlin A."/>
            <person name="Chapman S.B."/>
            <person name="Chen Z."/>
            <person name="Freedman E."/>
            <person name="Gellesch M."/>
            <person name="Goldberg J."/>
            <person name="Griggs A."/>
            <person name="Gujja S."/>
            <person name="Heilman E."/>
            <person name="Heiman D."/>
            <person name="Howarth C."/>
            <person name="Mehta T."/>
            <person name="Neiman D."/>
            <person name="Pearson M."/>
            <person name="Roberts A."/>
            <person name="Saif S."/>
            <person name="Shea T."/>
            <person name="Shenoy N."/>
            <person name="Sisk P."/>
            <person name="Stolte C."/>
            <person name="Sykes S."/>
            <person name="White J."/>
            <person name="Yandava C."/>
            <person name="Burger G."/>
            <person name="Gray M.W."/>
            <person name="Holland P.W.H."/>
            <person name="King N."/>
            <person name="Lang F.B.F."/>
            <person name="Roger A.J."/>
            <person name="Ruiz-Trillo I."/>
            <person name="Haas B."/>
            <person name="Nusbaum C."/>
            <person name="Birren B."/>
        </authorList>
    </citation>
    <scope>NUCLEOTIDE SEQUENCE [LARGE SCALE GENOMIC DNA]</scope>
    <source>
        <strain evidence="8 9">JP610</strain>
    </source>
</reference>
<proteinExistence type="predicted"/>
<evidence type="ECO:0000256" key="5">
    <source>
        <dbReference type="ARBA" id="ARBA00022801"/>
    </source>
</evidence>
<evidence type="ECO:0000313" key="9">
    <source>
        <dbReference type="Proteomes" id="UP000054560"/>
    </source>
</evidence>
<dbReference type="OrthoDB" id="422700at2759"/>
<evidence type="ECO:0000256" key="3">
    <source>
        <dbReference type="ARBA" id="ARBA00022670"/>
    </source>
</evidence>
<dbReference type="Proteomes" id="UP000054560">
    <property type="component" value="Unassembled WGS sequence"/>
</dbReference>
<dbReference type="GO" id="GO:0016579">
    <property type="term" value="P:protein deubiquitination"/>
    <property type="evidence" value="ECO:0007669"/>
    <property type="project" value="InterPro"/>
</dbReference>
<comment type="catalytic activity">
    <reaction evidence="1">
        <text>Thiol-dependent hydrolysis of ester, thioester, amide, peptide and isopeptide bonds formed by the C-terminal Gly of ubiquitin (a 76-residue protein attached to proteins as an intracellular targeting signal).</text>
        <dbReference type="EC" id="3.4.19.12"/>
    </reaction>
</comment>
<evidence type="ECO:0000256" key="2">
    <source>
        <dbReference type="ARBA" id="ARBA00012759"/>
    </source>
</evidence>
<keyword evidence="4" id="KW-0833">Ubl conjugation pathway</keyword>
<feature type="domain" description="Josephin" evidence="7">
    <location>
        <begin position="1"/>
        <end position="60"/>
    </location>
</feature>
<evidence type="ECO:0000256" key="4">
    <source>
        <dbReference type="ARBA" id="ARBA00022786"/>
    </source>
</evidence>
<dbReference type="EC" id="3.4.19.12" evidence="2"/>
<dbReference type="Pfam" id="PF02099">
    <property type="entry name" value="Josephin"/>
    <property type="match status" value="1"/>
</dbReference>
<gene>
    <name evidence="8" type="ORF">SARC_14657</name>
</gene>
<evidence type="ECO:0000256" key="1">
    <source>
        <dbReference type="ARBA" id="ARBA00000707"/>
    </source>
</evidence>
<accession>A0A0L0F9J7</accession>
<keyword evidence="3" id="KW-0645">Protease</keyword>